<dbReference type="Gene3D" id="3.30.70.100">
    <property type="match status" value="1"/>
</dbReference>
<organism evidence="2 3">
    <name type="scientific">Variovorax paradoxus</name>
    <dbReference type="NCBI Taxonomy" id="34073"/>
    <lineage>
        <taxon>Bacteria</taxon>
        <taxon>Pseudomonadati</taxon>
        <taxon>Pseudomonadota</taxon>
        <taxon>Betaproteobacteria</taxon>
        <taxon>Burkholderiales</taxon>
        <taxon>Comamonadaceae</taxon>
        <taxon>Variovorax</taxon>
    </lineage>
</organism>
<dbReference type="SUPFAM" id="SSF54909">
    <property type="entry name" value="Dimeric alpha+beta barrel"/>
    <property type="match status" value="1"/>
</dbReference>
<comment type="caution">
    <text evidence="2">The sequence shown here is derived from an EMBL/GenBank/DDBJ whole genome shotgun (WGS) entry which is preliminary data.</text>
</comment>
<evidence type="ECO:0000313" key="2">
    <source>
        <dbReference type="EMBL" id="KLN52804.1"/>
    </source>
</evidence>
<name>A0A0H2LRD2_VARPD</name>
<dbReference type="EMBL" id="JZWI01000044">
    <property type="protein sequence ID" value="KLN52804.1"/>
    <property type="molecule type" value="Genomic_DNA"/>
</dbReference>
<dbReference type="PANTHER" id="PTHR41521">
    <property type="match status" value="1"/>
</dbReference>
<evidence type="ECO:0000259" key="1">
    <source>
        <dbReference type="Pfam" id="PF07045"/>
    </source>
</evidence>
<gene>
    <name evidence="2" type="ORF">VPARA_60710</name>
</gene>
<dbReference type="InterPro" id="IPR011008">
    <property type="entry name" value="Dimeric_a/b-barrel"/>
</dbReference>
<dbReference type="Pfam" id="PF07045">
    <property type="entry name" value="DUF1330"/>
    <property type="match status" value="1"/>
</dbReference>
<keyword evidence="3" id="KW-1185">Reference proteome</keyword>
<protein>
    <recommendedName>
        <fullName evidence="1">DUF1330 domain-containing protein</fullName>
    </recommendedName>
</protein>
<dbReference type="InterPro" id="IPR010753">
    <property type="entry name" value="DUF1330"/>
</dbReference>
<dbReference type="AlphaFoldDB" id="A0A0H2LRD2"/>
<dbReference type="PANTHER" id="PTHR41521:SF4">
    <property type="entry name" value="BLR0684 PROTEIN"/>
    <property type="match status" value="1"/>
</dbReference>
<proteinExistence type="predicted"/>
<accession>A0A0H2LRD2</accession>
<dbReference type="Proteomes" id="UP000035170">
    <property type="component" value="Unassembled WGS sequence"/>
</dbReference>
<sequence length="101" mass="11517">MTAKKGYLFAELDVVDAAHFHNEYMARVHPVLDEYGAIFLAGSDAPVVKEGGREVKRVVLLEFSSLQRAEEFYHSDRYQAIIGYRFKSARSHLYIFEGTDA</sequence>
<feature type="domain" description="DUF1330" evidence="1">
    <location>
        <begin position="5"/>
        <end position="98"/>
    </location>
</feature>
<dbReference type="RefSeq" id="WP_047787222.1">
    <property type="nucleotide sequence ID" value="NZ_JZWI01000044.1"/>
</dbReference>
<dbReference type="PATRIC" id="fig|34073.19.peg.6237"/>
<evidence type="ECO:0000313" key="3">
    <source>
        <dbReference type="Proteomes" id="UP000035170"/>
    </source>
</evidence>
<reference evidence="2 3" key="1">
    <citation type="submission" date="2015-03" db="EMBL/GenBank/DDBJ databases">
        <title>Genome sequence of Variovorax paradoxus TBEA6.</title>
        <authorList>
            <person name="Poehlein A."/>
            <person name="Schuldes J."/>
            <person name="Wuebbeler J.H."/>
            <person name="Hiessl S."/>
            <person name="Steinbuechel A."/>
            <person name="Daniel R."/>
        </authorList>
    </citation>
    <scope>NUCLEOTIDE SEQUENCE [LARGE SCALE GENOMIC DNA]</scope>
    <source>
        <strain evidence="2 3">TBEA6</strain>
    </source>
</reference>